<feature type="compositionally biased region" description="Basic and acidic residues" evidence="5">
    <location>
        <begin position="319"/>
        <end position="328"/>
    </location>
</feature>
<evidence type="ECO:0000256" key="3">
    <source>
        <dbReference type="ARBA" id="ARBA00022553"/>
    </source>
</evidence>
<feature type="compositionally biased region" description="Low complexity" evidence="5">
    <location>
        <begin position="509"/>
        <end position="530"/>
    </location>
</feature>
<gene>
    <name evidence="7" type="ORF">MPIPNATIZW_LOCUS13405</name>
</gene>
<feature type="compositionally biased region" description="Pro residues" evidence="5">
    <location>
        <begin position="593"/>
        <end position="619"/>
    </location>
</feature>
<dbReference type="SUPFAM" id="SSF50156">
    <property type="entry name" value="PDZ domain-like"/>
    <property type="match status" value="1"/>
</dbReference>
<dbReference type="Proteomes" id="UP001314169">
    <property type="component" value="Chromosome 5"/>
</dbReference>
<feature type="region of interest" description="Disordered" evidence="5">
    <location>
        <begin position="190"/>
        <end position="260"/>
    </location>
</feature>
<feature type="compositionally biased region" description="Low complexity" evidence="5">
    <location>
        <begin position="756"/>
        <end position="765"/>
    </location>
</feature>
<reference evidence="7" key="1">
    <citation type="submission" date="2023-12" db="EMBL/GenBank/DDBJ databases">
        <authorList>
            <person name="Brown T."/>
        </authorList>
    </citation>
    <scope>NUCLEOTIDE SEQUENCE</scope>
</reference>
<feature type="compositionally biased region" description="Acidic residues" evidence="5">
    <location>
        <begin position="408"/>
        <end position="417"/>
    </location>
</feature>
<keyword evidence="2" id="KW-0963">Cytoplasm</keyword>
<feature type="compositionally biased region" description="Pro residues" evidence="5">
    <location>
        <begin position="155"/>
        <end position="164"/>
    </location>
</feature>
<keyword evidence="3" id="KW-0597">Phosphoprotein</keyword>
<dbReference type="PANTHER" id="PTHR24217">
    <property type="entry name" value="PUTATIVE-RELATED"/>
    <property type="match status" value="1"/>
</dbReference>
<keyword evidence="8" id="KW-1185">Reference proteome</keyword>
<feature type="compositionally biased region" description="Basic residues" evidence="5">
    <location>
        <begin position="329"/>
        <end position="340"/>
    </location>
</feature>
<evidence type="ECO:0000313" key="8">
    <source>
        <dbReference type="Proteomes" id="UP001314169"/>
    </source>
</evidence>
<dbReference type="EMBL" id="OY882862">
    <property type="protein sequence ID" value="CAK6445099.1"/>
    <property type="molecule type" value="Genomic_DNA"/>
</dbReference>
<feature type="region of interest" description="Disordered" evidence="5">
    <location>
        <begin position="919"/>
        <end position="1076"/>
    </location>
</feature>
<feature type="compositionally biased region" description="Low complexity" evidence="5">
    <location>
        <begin position="875"/>
        <end position="888"/>
    </location>
</feature>
<feature type="region of interest" description="Disordered" evidence="5">
    <location>
        <begin position="87"/>
        <end position="168"/>
    </location>
</feature>
<feature type="region of interest" description="Disordered" evidence="5">
    <location>
        <begin position="1117"/>
        <end position="1149"/>
    </location>
</feature>
<evidence type="ECO:0000256" key="2">
    <source>
        <dbReference type="ARBA" id="ARBA00022490"/>
    </source>
</evidence>
<name>A0ABP0A3N6_PIPNA</name>
<feature type="domain" description="PDZ" evidence="6">
    <location>
        <begin position="6"/>
        <end position="88"/>
    </location>
</feature>
<feature type="compositionally biased region" description="Basic and acidic residues" evidence="5">
    <location>
        <begin position="341"/>
        <end position="354"/>
    </location>
</feature>
<feature type="compositionally biased region" description="Low complexity" evidence="5">
    <location>
        <begin position="997"/>
        <end position="1009"/>
    </location>
</feature>
<sequence>MGTGDCICISMTGGAPWGFRLQGGKEQQQPLQVAKIRSQSKASGSGLCEGDEVVSINGSPCADLTYPQVIRLMESVADSLHMLVRRPSGGVSDTENQTPAPLTAEGCEESTTLHIRPAPRSQAPEPRLAPRLAGNLEGGPAFSGSKKEEMGPCHPEAPPTPGPPRGRSAEEVVLLERKAEAGWPGPVVELQLSLPPDTHTGPGAPAGPPLGAAEPASPDPDPDLHWGGTVPVNAAPTGEKGQAPLRSSRTFRIGRGPERGAGLPRVAVILACAGGQLAGGCGPPGAGRAESPLEGGPSLAEAPPPGAFAASSEGTEQGDDPRGEPDHSRPHKHRARHARLRRSESQSEQREREARRRCRRIVQLLTAAPGPASRGALMFRKRRRRARRFTLVSYGTGAPRRPGQPGGPEEDPEDEAGDGSWDGVWEAAPSGASESDADEEPPSDADAEDSAPAAAFDWDAGLGALERQRSAGDRMELLPDTAGKGARMFARRRERMDLIAAQQEEDAARAGAQDGAPDGPGAEAAAGGAPSSAHRSLMELSPGPGLAPQHNGFGFGAEAPRTAPGNRTARPFPGPAAALSPPRSLASPTAELPAPPPYAALTPPPAGPAPPPWPQPAPWLPERLASRDERIAVPAKRTGILQEARRRGAARPMFTFREPAVSPNPELLALLQGAEARRGGADSGPEEDHLSLGAEACNFLHGAAKLKTPPPVAPKPTARAAASPASPVSPAAPAWAPGAAPARPPVFPGAPPPPGSAASSIATAPPLSPPARPASALSPAGPPARPAELPAPAGGAPEPPAELPAGMRGRGAQLFARRQTRMERFVVDADTVQARAARAPSPSPSLPSGWKFSAQVRAPPPAAYNPLLAPSCPPAALRAPPPAQAAGAARRKGKKPLNALEVMKHQPYQLSAALFTFQPPGAAAAPGPAPRQAPPAQPVHASPAGSPASAPARAVPAGSPADTRAVPAGSPAGAWVPAGAPAAAVRSPARSPPPALLPEAASPASGPGSPRREAASVAAPRPKFSAKRSGVAAQEGGRSLSLPGRPVPPPASPTPAWAGPPAHRHPASPDWRLAPWEAAAEPPLGLLEDAFPPSDIRASVVASVVWAARRKVLPAPVGGWGDGLPRAQQAPTASLGPCGRPGYHGAPLPNSSLPTLSQWLHASYRQPSRDDPQMMFLETRSEYCLSAAEGNYNPRPRGWRRPT</sequence>
<proteinExistence type="inferred from homology"/>
<feature type="compositionally biased region" description="Basic residues" evidence="5">
    <location>
        <begin position="379"/>
        <end position="388"/>
    </location>
</feature>
<dbReference type="InterPro" id="IPR051976">
    <property type="entry name" value="Synaptopodin_domain"/>
</dbReference>
<evidence type="ECO:0000313" key="7">
    <source>
        <dbReference type="EMBL" id="CAK6445099.1"/>
    </source>
</evidence>
<dbReference type="PANTHER" id="PTHR24217:SF9">
    <property type="entry name" value="SYNAPTOPODIN-2"/>
    <property type="match status" value="1"/>
</dbReference>
<feature type="region of interest" description="Disordered" evidence="5">
    <location>
        <begin position="875"/>
        <end position="897"/>
    </location>
</feature>
<feature type="region of interest" description="Disordered" evidence="5">
    <location>
        <begin position="705"/>
        <end position="814"/>
    </location>
</feature>
<feature type="compositionally biased region" description="Pro residues" evidence="5">
    <location>
        <begin position="927"/>
        <end position="937"/>
    </location>
</feature>
<feature type="compositionally biased region" description="Acidic residues" evidence="5">
    <location>
        <begin position="435"/>
        <end position="449"/>
    </location>
</feature>
<feature type="region of interest" description="Disordered" evidence="5">
    <location>
        <begin position="282"/>
        <end position="620"/>
    </location>
</feature>
<dbReference type="InterPro" id="IPR036034">
    <property type="entry name" value="PDZ_sf"/>
</dbReference>
<dbReference type="SMART" id="SM00228">
    <property type="entry name" value="PDZ"/>
    <property type="match status" value="1"/>
</dbReference>
<evidence type="ECO:0000259" key="6">
    <source>
        <dbReference type="PROSITE" id="PS50106"/>
    </source>
</evidence>
<comment type="subcellular location">
    <subcellularLocation>
        <location evidence="1">Cytoplasm</location>
    </subcellularLocation>
</comment>
<dbReference type="InterPro" id="IPR001478">
    <property type="entry name" value="PDZ"/>
</dbReference>
<evidence type="ECO:0000256" key="5">
    <source>
        <dbReference type="SAM" id="MobiDB-lite"/>
    </source>
</evidence>
<accession>A0ABP0A3N6</accession>
<organism evidence="7 8">
    <name type="scientific">Pipistrellus nathusii</name>
    <name type="common">Nathusius' pipistrelle</name>
    <dbReference type="NCBI Taxonomy" id="59473"/>
    <lineage>
        <taxon>Eukaryota</taxon>
        <taxon>Metazoa</taxon>
        <taxon>Chordata</taxon>
        <taxon>Craniata</taxon>
        <taxon>Vertebrata</taxon>
        <taxon>Euteleostomi</taxon>
        <taxon>Mammalia</taxon>
        <taxon>Eutheria</taxon>
        <taxon>Laurasiatheria</taxon>
        <taxon>Chiroptera</taxon>
        <taxon>Yangochiroptera</taxon>
        <taxon>Vespertilionidae</taxon>
        <taxon>Pipistrellus</taxon>
    </lineage>
</organism>
<dbReference type="CDD" id="cd10820">
    <property type="entry name" value="PDZ_SYNPO2-like"/>
    <property type="match status" value="1"/>
</dbReference>
<feature type="compositionally biased region" description="Low complexity" evidence="5">
    <location>
        <begin position="715"/>
        <end position="741"/>
    </location>
</feature>
<dbReference type="Pfam" id="PF00595">
    <property type="entry name" value="PDZ"/>
    <property type="match status" value="1"/>
</dbReference>
<dbReference type="Gene3D" id="2.30.42.10">
    <property type="match status" value="1"/>
</dbReference>
<feature type="compositionally biased region" description="Basic and acidic residues" evidence="5">
    <location>
        <begin position="466"/>
        <end position="477"/>
    </location>
</feature>
<feature type="compositionally biased region" description="Low complexity" evidence="5">
    <location>
        <begin position="786"/>
        <end position="796"/>
    </location>
</feature>
<evidence type="ECO:0000256" key="4">
    <source>
        <dbReference type="ARBA" id="ARBA00038161"/>
    </source>
</evidence>
<feature type="compositionally biased region" description="Polar residues" evidence="5">
    <location>
        <begin position="91"/>
        <end position="100"/>
    </location>
</feature>
<comment type="similarity">
    <text evidence="4">Belongs to the synaptopodin family.</text>
</comment>
<feature type="compositionally biased region" description="Low complexity" evidence="5">
    <location>
        <begin position="938"/>
        <end position="989"/>
    </location>
</feature>
<protein>
    <recommendedName>
        <fullName evidence="6">PDZ domain-containing protein</fullName>
    </recommendedName>
</protein>
<evidence type="ECO:0000256" key="1">
    <source>
        <dbReference type="ARBA" id="ARBA00004496"/>
    </source>
</evidence>
<feature type="compositionally biased region" description="Pro residues" evidence="5">
    <location>
        <begin position="742"/>
        <end position="755"/>
    </location>
</feature>
<feature type="compositionally biased region" description="Low complexity" evidence="5">
    <location>
        <begin position="575"/>
        <end position="592"/>
    </location>
</feature>
<dbReference type="PROSITE" id="PS50106">
    <property type="entry name" value="PDZ"/>
    <property type="match status" value="1"/>
</dbReference>